<dbReference type="InterPro" id="IPR016064">
    <property type="entry name" value="NAD/diacylglycerol_kinase_sf"/>
</dbReference>
<dbReference type="AlphaFoldDB" id="M0M5A7"/>
<keyword evidence="3" id="KW-1185">Reference proteome</keyword>
<dbReference type="InterPro" id="IPR017438">
    <property type="entry name" value="ATP-NAD_kinase_N"/>
</dbReference>
<name>M0M5A7_9EURY</name>
<dbReference type="GO" id="GO:0003951">
    <property type="term" value="F:NAD+ kinase activity"/>
    <property type="evidence" value="ECO:0007669"/>
    <property type="project" value="InterPro"/>
</dbReference>
<accession>M0M5A7</accession>
<dbReference type="RefSeq" id="WP_007691016.1">
    <property type="nucleotide sequence ID" value="NZ_AOMB01000010.1"/>
</dbReference>
<dbReference type="PANTHER" id="PTHR40697">
    <property type="entry name" value="ACETOIN CATABOLISM PROTEIN X"/>
    <property type="match status" value="1"/>
</dbReference>
<dbReference type="OrthoDB" id="56451at2157"/>
<dbReference type="PANTHER" id="PTHR40697:SF2">
    <property type="entry name" value="ATP-NAD KINASE-RELATED"/>
    <property type="match status" value="1"/>
</dbReference>
<keyword evidence="2" id="KW-0808">Transferase</keyword>
<dbReference type="PIRSF" id="PIRSF016907">
    <property type="entry name" value="Kin_ATP-NAD"/>
    <property type="match status" value="1"/>
</dbReference>
<protein>
    <submittedName>
        <fullName evidence="2">ATP-NAD/AcoX kinase</fullName>
    </submittedName>
</protein>
<dbReference type="GO" id="GO:0006741">
    <property type="term" value="P:NADP+ biosynthetic process"/>
    <property type="evidence" value="ECO:0007669"/>
    <property type="project" value="InterPro"/>
</dbReference>
<feature type="compositionally biased region" description="Basic and acidic residues" evidence="1">
    <location>
        <begin position="23"/>
        <end position="44"/>
    </location>
</feature>
<evidence type="ECO:0000313" key="2">
    <source>
        <dbReference type="EMBL" id="EMA40573.1"/>
    </source>
</evidence>
<evidence type="ECO:0000313" key="3">
    <source>
        <dbReference type="Proteomes" id="UP000011566"/>
    </source>
</evidence>
<dbReference type="InterPro" id="IPR002504">
    <property type="entry name" value="NADK"/>
</dbReference>
<gene>
    <name evidence="2" type="ORF">C447_03606</name>
</gene>
<dbReference type="PATRIC" id="fig|1132509.6.peg.843"/>
<dbReference type="Gene3D" id="3.40.50.10330">
    <property type="entry name" value="Probable inorganic polyphosphate/atp-NAD kinase, domain 1"/>
    <property type="match status" value="1"/>
</dbReference>
<comment type="caution">
    <text evidence="2">The sequence shown here is derived from an EMBL/GenBank/DDBJ whole genome shotgun (WGS) entry which is preliminary data.</text>
</comment>
<sequence length="360" mass="37808">MRRVGFVVNPVAGMGGRVGLKGTDGKVEEARERGAEPRAPDRAREALDSLASHADEVELLAAGGGMGARVARAAGFDPEVVTDPPEETAADDTRTATETFAERDVDLVLFVGGDGTAVDVAETLTESDPSIPVLGVPAGVKIYSSVFAVSPRAAGRIAATFERTESREVNDIDEDEYRAGEVHTELKALVEVPVAEEVQSSKQLAGGTVETLAAGVVASVETGTTYVLGPGSTLGAIKQELGFEGTSLGVDVWRAGESGESGELLVLDGSADEIEAALGERNVVVVSPIGGQGFVFGRGNQQIAPAVLRRSEVEVVASRRKLDGIGVLRVDTGDPDLDDDLRGWRKVRTGRFERRMMKVV</sequence>
<dbReference type="Pfam" id="PF20143">
    <property type="entry name" value="NAD_kinase_C"/>
    <property type="match status" value="1"/>
</dbReference>
<organism evidence="2 3">
    <name type="scientific">Halococcus hamelinensis 100A6</name>
    <dbReference type="NCBI Taxonomy" id="1132509"/>
    <lineage>
        <taxon>Archaea</taxon>
        <taxon>Methanobacteriati</taxon>
        <taxon>Methanobacteriota</taxon>
        <taxon>Stenosarchaea group</taxon>
        <taxon>Halobacteria</taxon>
        <taxon>Halobacteriales</taxon>
        <taxon>Halococcaceae</taxon>
        <taxon>Halococcus</taxon>
    </lineage>
</organism>
<reference evidence="2 3" key="1">
    <citation type="journal article" date="2014" name="PLoS Genet.">
        <title>Phylogenetically driven sequencing of extremely halophilic archaea reveals strategies for static and dynamic osmo-response.</title>
        <authorList>
            <person name="Becker E.A."/>
            <person name="Seitzer P.M."/>
            <person name="Tritt A."/>
            <person name="Larsen D."/>
            <person name="Krusor M."/>
            <person name="Yao A.I."/>
            <person name="Wu D."/>
            <person name="Madern D."/>
            <person name="Eisen J.A."/>
            <person name="Darling A.E."/>
            <person name="Facciotti M.T."/>
        </authorList>
    </citation>
    <scope>NUCLEOTIDE SEQUENCE [LARGE SCALE GENOMIC DNA]</scope>
    <source>
        <strain evidence="2 3">100A6</strain>
    </source>
</reference>
<evidence type="ECO:0000256" key="1">
    <source>
        <dbReference type="SAM" id="MobiDB-lite"/>
    </source>
</evidence>
<dbReference type="InterPro" id="IPR011386">
    <property type="entry name" value="Put_ATP-NAD_kin"/>
</dbReference>
<dbReference type="InterPro" id="IPR039065">
    <property type="entry name" value="AcoX-like"/>
</dbReference>
<dbReference type="SUPFAM" id="SSF111331">
    <property type="entry name" value="NAD kinase/diacylglycerol kinase-like"/>
    <property type="match status" value="1"/>
</dbReference>
<dbReference type="Pfam" id="PF01513">
    <property type="entry name" value="NAD_kinase"/>
    <property type="match status" value="1"/>
</dbReference>
<feature type="region of interest" description="Disordered" evidence="1">
    <location>
        <begin position="17"/>
        <end position="44"/>
    </location>
</feature>
<dbReference type="eggNOG" id="arCOG01350">
    <property type="taxonomic scope" value="Archaea"/>
</dbReference>
<dbReference type="Proteomes" id="UP000011566">
    <property type="component" value="Unassembled WGS sequence"/>
</dbReference>
<proteinExistence type="predicted"/>
<keyword evidence="2" id="KW-0418">Kinase</keyword>
<dbReference type="EMBL" id="AOMB01000010">
    <property type="protein sequence ID" value="EMA40573.1"/>
    <property type="molecule type" value="Genomic_DNA"/>
</dbReference>